<dbReference type="RefSeq" id="WP_108718537.1">
    <property type="nucleotide sequence ID" value="NZ_VENP01000088.1"/>
</dbReference>
<dbReference type="EMBL" id="VENP01000088">
    <property type="protein sequence ID" value="TNU72886.1"/>
    <property type="molecule type" value="Genomic_DNA"/>
</dbReference>
<protein>
    <submittedName>
        <fullName evidence="4">SMP-30/gluconolactonase/LRE family protein</fullName>
    </submittedName>
</protein>
<reference evidence="4 5" key="1">
    <citation type="submission" date="2019-06" db="EMBL/GenBank/DDBJ databases">
        <title>Draft genome sequence of Miniimonas arenae KCTC 19750T isolated from sea sand.</title>
        <authorList>
            <person name="Park S.-J."/>
        </authorList>
    </citation>
    <scope>NUCLEOTIDE SEQUENCE [LARGE SCALE GENOMIC DNA]</scope>
    <source>
        <strain evidence="4 5">KCTC 19750</strain>
    </source>
</reference>
<name>A0A5C5BAJ1_9MICO</name>
<dbReference type="OrthoDB" id="2633250at2"/>
<dbReference type="GO" id="GO:0016787">
    <property type="term" value="F:hydrolase activity"/>
    <property type="evidence" value="ECO:0007669"/>
    <property type="project" value="UniProtKB-KW"/>
</dbReference>
<comment type="caution">
    <text evidence="4">The sequence shown here is derived from an EMBL/GenBank/DDBJ whole genome shotgun (WGS) entry which is preliminary data.</text>
</comment>
<dbReference type="Proteomes" id="UP000313849">
    <property type="component" value="Unassembled WGS sequence"/>
</dbReference>
<evidence type="ECO:0000313" key="5">
    <source>
        <dbReference type="Proteomes" id="UP000313849"/>
    </source>
</evidence>
<dbReference type="PANTHER" id="PTHR47572">
    <property type="entry name" value="LIPOPROTEIN-RELATED"/>
    <property type="match status" value="1"/>
</dbReference>
<dbReference type="Gene3D" id="2.120.10.30">
    <property type="entry name" value="TolB, C-terminal domain"/>
    <property type="match status" value="1"/>
</dbReference>
<keyword evidence="2" id="KW-0378">Hydrolase</keyword>
<comment type="similarity">
    <text evidence="1">Belongs to the SMP-30/CGR1 family.</text>
</comment>
<dbReference type="InterPro" id="IPR051262">
    <property type="entry name" value="SMP-30/CGR1_Lactonase"/>
</dbReference>
<evidence type="ECO:0000256" key="2">
    <source>
        <dbReference type="ARBA" id="ARBA00022801"/>
    </source>
</evidence>
<organism evidence="4 5">
    <name type="scientific">Miniimonas arenae</name>
    <dbReference type="NCBI Taxonomy" id="676201"/>
    <lineage>
        <taxon>Bacteria</taxon>
        <taxon>Bacillati</taxon>
        <taxon>Actinomycetota</taxon>
        <taxon>Actinomycetes</taxon>
        <taxon>Micrococcales</taxon>
        <taxon>Beutenbergiaceae</taxon>
        <taxon>Miniimonas</taxon>
    </lineage>
</organism>
<evidence type="ECO:0000313" key="4">
    <source>
        <dbReference type="EMBL" id="TNU72886.1"/>
    </source>
</evidence>
<dbReference type="AlphaFoldDB" id="A0A5C5BAJ1"/>
<dbReference type="InterPro" id="IPR013658">
    <property type="entry name" value="SGL"/>
</dbReference>
<proteinExistence type="inferred from homology"/>
<dbReference type="InterPro" id="IPR011042">
    <property type="entry name" value="6-blade_b-propeller_TolB-like"/>
</dbReference>
<evidence type="ECO:0000256" key="1">
    <source>
        <dbReference type="ARBA" id="ARBA00008853"/>
    </source>
</evidence>
<gene>
    <name evidence="4" type="ORF">FH969_14325</name>
</gene>
<accession>A0A5C5BAJ1</accession>
<evidence type="ECO:0000259" key="3">
    <source>
        <dbReference type="Pfam" id="PF08450"/>
    </source>
</evidence>
<dbReference type="PANTHER" id="PTHR47572:SF4">
    <property type="entry name" value="LACTONASE DRP35"/>
    <property type="match status" value="1"/>
</dbReference>
<feature type="domain" description="SMP-30/Gluconolactonase/LRE-like region" evidence="3">
    <location>
        <begin position="34"/>
        <end position="290"/>
    </location>
</feature>
<sequence>MTGLELDVVDDSVRALFHSAATLEEVASGGTWFEGPAWLGTTLVWSDVVGNRLHAWDRARGARVWIDPSFHQNGHTVDRQGRLLAASHGERAVVRREHDGRWTIVADLIDGARFHSPNDLVVASDGAVWFTDPRYGLDKPTEGFGGSPEIDGTHVYRVDPRGMVGGVRNVTRHSPPMPAPNGLAFAPDESVLYVADSEASHILGFVVRMSLDGPELGRRWVVHETIHGWPDGIRVDPTGRIWSSSTAGVEILAPPSAVGRPARHLGTLHTPFTTANLAFSPDLATLALTATSSVFLVRLGDVSV</sequence>
<keyword evidence="5" id="KW-1185">Reference proteome</keyword>
<dbReference type="SUPFAM" id="SSF63829">
    <property type="entry name" value="Calcium-dependent phosphotriesterase"/>
    <property type="match status" value="1"/>
</dbReference>
<dbReference type="Pfam" id="PF08450">
    <property type="entry name" value="SGL"/>
    <property type="match status" value="1"/>
</dbReference>